<dbReference type="InterPro" id="IPR002347">
    <property type="entry name" value="SDR_fam"/>
</dbReference>
<evidence type="ECO:0000256" key="1">
    <source>
        <dbReference type="ARBA" id="ARBA00006484"/>
    </source>
</evidence>
<dbReference type="InterPro" id="IPR036291">
    <property type="entry name" value="NAD(P)-bd_dom_sf"/>
</dbReference>
<dbReference type="PANTHER" id="PTHR43639:SF1">
    <property type="entry name" value="SHORT-CHAIN DEHYDROGENASE_REDUCTASE FAMILY PROTEIN"/>
    <property type="match status" value="1"/>
</dbReference>
<keyword evidence="2 3" id="KW-0560">Oxidoreductase</keyword>
<dbReference type="Gene3D" id="3.40.50.720">
    <property type="entry name" value="NAD(P)-binding Rossmann-like Domain"/>
    <property type="match status" value="1"/>
</dbReference>
<proteinExistence type="inferred from homology"/>
<name>A0A6L5K004_RHOTE</name>
<dbReference type="AlphaFoldDB" id="A0A6L5K004"/>
<dbReference type="OrthoDB" id="9793499at2"/>
<gene>
    <name evidence="3" type="ORF">GHK24_08525</name>
</gene>
<dbReference type="Pfam" id="PF13561">
    <property type="entry name" value="adh_short_C2"/>
    <property type="match status" value="1"/>
</dbReference>
<dbReference type="EC" id="1.5.1.33" evidence="3"/>
<sequence length="278" mass="29482">MPLTTPGRDAAARRRHWRKSVKIQFLGRSGRVQVNDKVVLVTGAAKRVGRAIARELHASGARIVVHYRSASADAAALVAALNAQRPASASAIHADLLDMAQLPKLAHDAHACFGRLDALVNNASSFFPTPVGQIDEAAWSDLIGSNLKAPLFLTQAAAPYLRAAGGAIVNITDIHAERPLAGYPLYCAAKAGLLGLTRALAIELAPQVRVNAVAPGPIMWPGDDAFSDDERQRIVAHTLLKREGGPVDIARAVRFLLCDAPYVTGQVINVDGGRTAHL</sequence>
<protein>
    <submittedName>
        <fullName evidence="3">Pteridine reductase</fullName>
        <ecNumber evidence="3">1.5.1.33</ecNumber>
    </submittedName>
</protein>
<dbReference type="PRINTS" id="PR00081">
    <property type="entry name" value="GDHRDH"/>
</dbReference>
<dbReference type="SUPFAM" id="SSF51735">
    <property type="entry name" value="NAD(P)-binding Rossmann-fold domains"/>
    <property type="match status" value="1"/>
</dbReference>
<comment type="caution">
    <text evidence="3">The sequence shown here is derived from an EMBL/GenBank/DDBJ whole genome shotgun (WGS) entry which is preliminary data.</text>
</comment>
<dbReference type="EMBL" id="WIXJ01000005">
    <property type="protein sequence ID" value="MQY51818.1"/>
    <property type="molecule type" value="Genomic_DNA"/>
</dbReference>
<evidence type="ECO:0000313" key="3">
    <source>
        <dbReference type="EMBL" id="MQY51818.1"/>
    </source>
</evidence>
<dbReference type="FunFam" id="3.40.50.720:FF:000084">
    <property type="entry name" value="Short-chain dehydrogenase reductase"/>
    <property type="match status" value="1"/>
</dbReference>
<organism evidence="3 4">
    <name type="scientific">Rhodocyclus tenuis</name>
    <name type="common">Rhodospirillum tenue</name>
    <dbReference type="NCBI Taxonomy" id="1066"/>
    <lineage>
        <taxon>Bacteria</taxon>
        <taxon>Pseudomonadati</taxon>
        <taxon>Pseudomonadota</taxon>
        <taxon>Betaproteobacteria</taxon>
        <taxon>Rhodocyclales</taxon>
        <taxon>Rhodocyclaceae</taxon>
        <taxon>Rhodocyclus</taxon>
    </lineage>
</organism>
<dbReference type="GO" id="GO:0047040">
    <property type="term" value="F:pteridine reductase activity"/>
    <property type="evidence" value="ECO:0007669"/>
    <property type="project" value="UniProtKB-EC"/>
</dbReference>
<dbReference type="Proteomes" id="UP000480275">
    <property type="component" value="Unassembled WGS sequence"/>
</dbReference>
<accession>A0A6L5K004</accession>
<comment type="similarity">
    <text evidence="1">Belongs to the short-chain dehydrogenases/reductases (SDR) family.</text>
</comment>
<dbReference type="InterPro" id="IPR020904">
    <property type="entry name" value="Sc_DH/Rdtase_CS"/>
</dbReference>
<dbReference type="PRINTS" id="PR00080">
    <property type="entry name" value="SDRFAMILY"/>
</dbReference>
<dbReference type="NCBIfam" id="NF006598">
    <property type="entry name" value="PRK09135.1"/>
    <property type="match status" value="1"/>
</dbReference>
<dbReference type="PROSITE" id="PS00061">
    <property type="entry name" value="ADH_SHORT"/>
    <property type="match status" value="1"/>
</dbReference>
<evidence type="ECO:0000313" key="4">
    <source>
        <dbReference type="Proteomes" id="UP000480275"/>
    </source>
</evidence>
<evidence type="ECO:0000256" key="2">
    <source>
        <dbReference type="ARBA" id="ARBA00023002"/>
    </source>
</evidence>
<reference evidence="3 4" key="1">
    <citation type="submission" date="2019-10" db="EMBL/GenBank/DDBJ databases">
        <title>Whole-genome sequence of the purple nonsulfur photosynthetic bacterium Rhodocyclus tenuis.</title>
        <authorList>
            <person name="Kyndt J.A."/>
            <person name="Meyer T.E."/>
        </authorList>
    </citation>
    <scope>NUCLEOTIDE SEQUENCE [LARGE SCALE GENOMIC DNA]</scope>
    <source>
        <strain evidence="3 4">DSM 110</strain>
    </source>
</reference>
<dbReference type="PANTHER" id="PTHR43639">
    <property type="entry name" value="OXIDOREDUCTASE, SHORT-CHAIN DEHYDROGENASE/REDUCTASE FAMILY (AFU_ORTHOLOGUE AFUA_5G02870)"/>
    <property type="match status" value="1"/>
</dbReference>